<name>A0A183UEU9_TOXCA</name>
<dbReference type="EMBL" id="UYWY01019598">
    <property type="protein sequence ID" value="VDM38340.1"/>
    <property type="molecule type" value="Genomic_DNA"/>
</dbReference>
<evidence type="ECO:0000313" key="3">
    <source>
        <dbReference type="Proteomes" id="UP000050794"/>
    </source>
</evidence>
<organism evidence="3 4">
    <name type="scientific">Toxocara canis</name>
    <name type="common">Canine roundworm</name>
    <dbReference type="NCBI Taxonomy" id="6265"/>
    <lineage>
        <taxon>Eukaryota</taxon>
        <taxon>Metazoa</taxon>
        <taxon>Ecdysozoa</taxon>
        <taxon>Nematoda</taxon>
        <taxon>Chromadorea</taxon>
        <taxon>Rhabditida</taxon>
        <taxon>Spirurina</taxon>
        <taxon>Ascaridomorpha</taxon>
        <taxon>Ascaridoidea</taxon>
        <taxon>Toxocaridae</taxon>
        <taxon>Toxocara</taxon>
    </lineage>
</organism>
<proteinExistence type="predicted"/>
<evidence type="ECO:0000256" key="1">
    <source>
        <dbReference type="SAM" id="MobiDB-lite"/>
    </source>
</evidence>
<gene>
    <name evidence="2" type="ORF">TCNE_LOCUS7019</name>
</gene>
<evidence type="ECO:0000313" key="4">
    <source>
        <dbReference type="WBParaSite" id="TCNE_0000701901-mRNA-1"/>
    </source>
</evidence>
<reference evidence="2 3" key="2">
    <citation type="submission" date="2018-11" db="EMBL/GenBank/DDBJ databases">
        <authorList>
            <consortium name="Pathogen Informatics"/>
        </authorList>
    </citation>
    <scope>NUCLEOTIDE SEQUENCE [LARGE SCALE GENOMIC DNA]</scope>
</reference>
<dbReference type="Proteomes" id="UP000050794">
    <property type="component" value="Unassembled WGS sequence"/>
</dbReference>
<protein>
    <submittedName>
        <fullName evidence="4">50S ribosomal protein L18</fullName>
    </submittedName>
</protein>
<sequence length="90" mass="10010">MEMKRTVGSAKAAAIRMAQRRAARQSIKVAAKAHAVRRGTGGEFTKKRSRPRHTRRTLRMLHIALATHSHSLYATRCDNAAERSLEAIAC</sequence>
<evidence type="ECO:0000313" key="2">
    <source>
        <dbReference type="EMBL" id="VDM38340.1"/>
    </source>
</evidence>
<accession>A0A183UEU9</accession>
<reference evidence="4" key="1">
    <citation type="submission" date="2016-06" db="UniProtKB">
        <authorList>
            <consortium name="WormBaseParasite"/>
        </authorList>
    </citation>
    <scope>IDENTIFICATION</scope>
</reference>
<feature type="region of interest" description="Disordered" evidence="1">
    <location>
        <begin position="29"/>
        <end position="53"/>
    </location>
</feature>
<keyword evidence="3" id="KW-1185">Reference proteome</keyword>
<dbReference type="WBParaSite" id="TCNE_0000701901-mRNA-1">
    <property type="protein sequence ID" value="TCNE_0000701901-mRNA-1"/>
    <property type="gene ID" value="TCNE_0000701901"/>
</dbReference>
<dbReference type="AlphaFoldDB" id="A0A183UEU9"/>